<evidence type="ECO:0000313" key="17">
    <source>
        <dbReference type="Proteomes" id="UP000187013"/>
    </source>
</evidence>
<dbReference type="Pfam" id="PF00578">
    <property type="entry name" value="AhpC-TSA"/>
    <property type="match status" value="1"/>
</dbReference>
<dbReference type="GO" id="GO:0034599">
    <property type="term" value="P:cellular response to oxidative stress"/>
    <property type="evidence" value="ECO:0007669"/>
    <property type="project" value="UniProtKB-ARBA"/>
</dbReference>
<dbReference type="PANTHER" id="PTHR42801">
    <property type="entry name" value="THIOREDOXIN-DEPENDENT PEROXIDE REDUCTASE"/>
    <property type="match status" value="1"/>
</dbReference>
<keyword evidence="4" id="KW-0575">Peroxidase</keyword>
<organism evidence="16 17">
    <name type="scientific">Zygosaccharomyces rouxii</name>
    <dbReference type="NCBI Taxonomy" id="4956"/>
    <lineage>
        <taxon>Eukaryota</taxon>
        <taxon>Fungi</taxon>
        <taxon>Dikarya</taxon>
        <taxon>Ascomycota</taxon>
        <taxon>Saccharomycotina</taxon>
        <taxon>Saccharomycetes</taxon>
        <taxon>Saccharomycetales</taxon>
        <taxon>Saccharomycetaceae</taxon>
        <taxon>Zygosaccharomyces</taxon>
    </lineage>
</organism>
<comment type="subunit">
    <text evidence="2">Monomer.</text>
</comment>
<comment type="catalytic activity">
    <reaction evidence="12">
        <text>a hydroperoxide + [thioredoxin]-dithiol = an alcohol + [thioredoxin]-disulfide + H2O</text>
        <dbReference type="Rhea" id="RHEA:62620"/>
        <dbReference type="Rhea" id="RHEA-COMP:10698"/>
        <dbReference type="Rhea" id="RHEA-COMP:10700"/>
        <dbReference type="ChEBI" id="CHEBI:15377"/>
        <dbReference type="ChEBI" id="CHEBI:29950"/>
        <dbReference type="ChEBI" id="CHEBI:30879"/>
        <dbReference type="ChEBI" id="CHEBI:35924"/>
        <dbReference type="ChEBI" id="CHEBI:50058"/>
        <dbReference type="EC" id="1.11.1.24"/>
    </reaction>
</comment>
<keyword evidence="6" id="KW-0560">Oxidoreductase</keyword>
<evidence type="ECO:0000256" key="13">
    <source>
        <dbReference type="ARBA" id="ARBA00077538"/>
    </source>
</evidence>
<dbReference type="PROSITE" id="PS51352">
    <property type="entry name" value="THIOREDOXIN_2"/>
    <property type="match status" value="1"/>
</dbReference>
<dbReference type="SUPFAM" id="SSF52833">
    <property type="entry name" value="Thioredoxin-like"/>
    <property type="match status" value="1"/>
</dbReference>
<dbReference type="AlphaFoldDB" id="A0A1Q2ZX03"/>
<dbReference type="PANTHER" id="PTHR42801:SF23">
    <property type="entry name" value="PEROXIREDOXIN DOT5"/>
    <property type="match status" value="1"/>
</dbReference>
<dbReference type="GO" id="GO:0045454">
    <property type="term" value="P:cell redox homeostasis"/>
    <property type="evidence" value="ECO:0007669"/>
    <property type="project" value="TreeGrafter"/>
</dbReference>
<feature type="compositionally biased region" description="Basic and acidic residues" evidence="14">
    <location>
        <begin position="240"/>
        <end position="255"/>
    </location>
</feature>
<dbReference type="InterPro" id="IPR000866">
    <property type="entry name" value="AhpC/TSA"/>
</dbReference>
<dbReference type="GO" id="GO:0005634">
    <property type="term" value="C:nucleus"/>
    <property type="evidence" value="ECO:0007669"/>
    <property type="project" value="UniProtKB-SubCell"/>
</dbReference>
<evidence type="ECO:0000256" key="2">
    <source>
        <dbReference type="ARBA" id="ARBA00011245"/>
    </source>
</evidence>
<dbReference type="GO" id="GO:0008379">
    <property type="term" value="F:thioredoxin peroxidase activity"/>
    <property type="evidence" value="ECO:0007669"/>
    <property type="project" value="TreeGrafter"/>
</dbReference>
<evidence type="ECO:0000313" key="16">
    <source>
        <dbReference type="EMBL" id="GAV47924.1"/>
    </source>
</evidence>
<dbReference type="FunFam" id="3.40.30.10:FF:000157">
    <property type="entry name" value="DOT5p Nuclear thiol peroxidase"/>
    <property type="match status" value="1"/>
</dbReference>
<feature type="compositionally biased region" description="Basic and acidic residues" evidence="14">
    <location>
        <begin position="11"/>
        <end position="23"/>
    </location>
</feature>
<name>A0A1Q2ZX03_ZYGRO</name>
<dbReference type="GO" id="GO:0005737">
    <property type="term" value="C:cytoplasm"/>
    <property type="evidence" value="ECO:0007669"/>
    <property type="project" value="TreeGrafter"/>
</dbReference>
<comment type="subcellular location">
    <subcellularLocation>
        <location evidence="1">Nucleus</location>
    </subcellularLocation>
</comment>
<dbReference type="EMBL" id="BDGX01000009">
    <property type="protein sequence ID" value="GAV47924.1"/>
    <property type="molecule type" value="Genomic_DNA"/>
</dbReference>
<feature type="region of interest" description="Disordered" evidence="14">
    <location>
        <begin position="1"/>
        <end position="105"/>
    </location>
</feature>
<sequence>MAGLRRSTRLSSKEDTLKNRPEENESTQPPKKKSKKSDDNESLGEEEGDEEEESEGDSDFKEQEGEGEGEGEGKEEEEEEEEEEEPEEAKELEEGDPIPDILLKNQDGKEISLKKVSDEHKIVVIFGYPKASTPGCTRQACGFRDNYEDIKEHAAVLGLSADTVNAQKKFQEKQHLPFDLLSDPERHLVGLLGAKKSPESGIIRSHWVFADGVLKHKRVKISPEVSIEEGKKEVLELVKQFEDEGEKKEEKGDDEKKEEEEEDDKKEEDN</sequence>
<evidence type="ECO:0000256" key="10">
    <source>
        <dbReference type="ARBA" id="ARBA00032824"/>
    </source>
</evidence>
<comment type="caution">
    <text evidence="16">The sequence shown here is derived from an EMBL/GenBank/DDBJ whole genome shotgun (WGS) entry which is preliminary data.</text>
</comment>
<dbReference type="Proteomes" id="UP000187013">
    <property type="component" value="Unassembled WGS sequence"/>
</dbReference>
<keyword evidence="5" id="KW-0049">Antioxidant</keyword>
<comment type="similarity">
    <text evidence="11">Belongs to the peroxiredoxin family. BCP/PrxQ subfamily.</text>
</comment>
<feature type="compositionally biased region" description="Acidic residues" evidence="14">
    <location>
        <begin position="256"/>
        <end position="270"/>
    </location>
</feature>
<accession>A0A1Q2ZX03</accession>
<dbReference type="eggNOG" id="KOG0855">
    <property type="taxonomic scope" value="Eukaryota"/>
</dbReference>
<evidence type="ECO:0000256" key="14">
    <source>
        <dbReference type="SAM" id="MobiDB-lite"/>
    </source>
</evidence>
<evidence type="ECO:0000256" key="11">
    <source>
        <dbReference type="ARBA" id="ARBA00038489"/>
    </source>
</evidence>
<evidence type="ECO:0000256" key="6">
    <source>
        <dbReference type="ARBA" id="ARBA00023002"/>
    </source>
</evidence>
<evidence type="ECO:0000256" key="12">
    <source>
        <dbReference type="ARBA" id="ARBA00049091"/>
    </source>
</evidence>
<reference evidence="16 17" key="1">
    <citation type="submission" date="2016-08" db="EMBL/GenBank/DDBJ databases">
        <title>Draft genome sequence of allopolyploid Zygosaccharomyces rouxii.</title>
        <authorList>
            <person name="Watanabe J."/>
            <person name="Uehara K."/>
            <person name="Mogi Y."/>
            <person name="Tsukioka Y."/>
        </authorList>
    </citation>
    <scope>NUCLEOTIDE SEQUENCE [LARGE SCALE GENOMIC DNA]</scope>
    <source>
        <strain evidence="16 17">NBRC 110957</strain>
    </source>
</reference>
<keyword evidence="9" id="KW-0676">Redox-active center</keyword>
<feature type="domain" description="Thioredoxin" evidence="15">
    <location>
        <begin position="92"/>
        <end position="239"/>
    </location>
</feature>
<gene>
    <name evidence="16" type="ORF">ZYGR_0I02200</name>
</gene>
<feature type="region of interest" description="Disordered" evidence="14">
    <location>
        <begin position="240"/>
        <end position="270"/>
    </location>
</feature>
<evidence type="ECO:0000259" key="15">
    <source>
        <dbReference type="PROSITE" id="PS51352"/>
    </source>
</evidence>
<dbReference type="EC" id="1.11.1.24" evidence="3"/>
<feature type="compositionally biased region" description="Acidic residues" evidence="14">
    <location>
        <begin position="65"/>
        <end position="97"/>
    </location>
</feature>
<evidence type="ECO:0000256" key="8">
    <source>
        <dbReference type="ARBA" id="ARBA00023242"/>
    </source>
</evidence>
<dbReference type="InterPro" id="IPR013766">
    <property type="entry name" value="Thioredoxin_domain"/>
</dbReference>
<evidence type="ECO:0000256" key="4">
    <source>
        <dbReference type="ARBA" id="ARBA00022559"/>
    </source>
</evidence>
<evidence type="ECO:0000256" key="1">
    <source>
        <dbReference type="ARBA" id="ARBA00004123"/>
    </source>
</evidence>
<evidence type="ECO:0000256" key="9">
    <source>
        <dbReference type="ARBA" id="ARBA00023284"/>
    </source>
</evidence>
<dbReference type="OrthoDB" id="338622at2759"/>
<evidence type="ECO:0000256" key="5">
    <source>
        <dbReference type="ARBA" id="ARBA00022862"/>
    </source>
</evidence>
<evidence type="ECO:0000256" key="3">
    <source>
        <dbReference type="ARBA" id="ARBA00013017"/>
    </source>
</evidence>
<dbReference type="InterPro" id="IPR050924">
    <property type="entry name" value="Peroxiredoxin_BCP/PrxQ"/>
</dbReference>
<feature type="compositionally biased region" description="Acidic residues" evidence="14">
    <location>
        <begin position="40"/>
        <end position="57"/>
    </location>
</feature>
<protein>
    <recommendedName>
        <fullName evidence="3">thioredoxin-dependent peroxiredoxin</fullName>
        <ecNumber evidence="3">1.11.1.24</ecNumber>
    </recommendedName>
    <alternativeName>
        <fullName evidence="13">Nuclear thiol peroxidase</fullName>
    </alternativeName>
    <alternativeName>
        <fullName evidence="10">Thioredoxin peroxidase</fullName>
    </alternativeName>
</protein>
<evidence type="ECO:0000256" key="7">
    <source>
        <dbReference type="ARBA" id="ARBA00023157"/>
    </source>
</evidence>
<keyword evidence="8" id="KW-0539">Nucleus</keyword>
<proteinExistence type="inferred from homology"/>
<dbReference type="Gene3D" id="3.40.30.10">
    <property type="entry name" value="Glutaredoxin"/>
    <property type="match status" value="1"/>
</dbReference>
<keyword evidence="7" id="KW-1015">Disulfide bond</keyword>
<dbReference type="CDD" id="cd03017">
    <property type="entry name" value="PRX_BCP"/>
    <property type="match status" value="1"/>
</dbReference>
<dbReference type="InterPro" id="IPR036249">
    <property type="entry name" value="Thioredoxin-like_sf"/>
</dbReference>